<feature type="transmembrane region" description="Helical" evidence="2">
    <location>
        <begin position="313"/>
        <end position="334"/>
    </location>
</feature>
<feature type="compositionally biased region" description="Acidic residues" evidence="1">
    <location>
        <begin position="69"/>
        <end position="79"/>
    </location>
</feature>
<feature type="domain" description="Leucine rich repeat variant" evidence="3">
    <location>
        <begin position="11"/>
        <end position="63"/>
    </location>
</feature>
<dbReference type="Pfam" id="PF25591">
    <property type="entry name" value="LRV_2"/>
    <property type="match status" value="1"/>
</dbReference>
<feature type="compositionally biased region" description="Low complexity" evidence="1">
    <location>
        <begin position="375"/>
        <end position="396"/>
    </location>
</feature>
<accession>A0ABN2UQ12</accession>
<dbReference type="Proteomes" id="UP001501461">
    <property type="component" value="Unassembled WGS sequence"/>
</dbReference>
<keyword evidence="2" id="KW-1133">Transmembrane helix</keyword>
<feature type="region of interest" description="Disordered" evidence="1">
    <location>
        <begin position="375"/>
        <end position="433"/>
    </location>
</feature>
<gene>
    <name evidence="4" type="ORF">GCM10009720_22280</name>
</gene>
<reference evidence="4 5" key="1">
    <citation type="journal article" date="2019" name="Int. J. Syst. Evol. Microbiol.">
        <title>The Global Catalogue of Microorganisms (GCM) 10K type strain sequencing project: providing services to taxonomists for standard genome sequencing and annotation.</title>
        <authorList>
            <consortium name="The Broad Institute Genomics Platform"/>
            <consortium name="The Broad Institute Genome Sequencing Center for Infectious Disease"/>
            <person name="Wu L."/>
            <person name="Ma J."/>
        </authorList>
    </citation>
    <scope>NUCLEOTIDE SEQUENCE [LARGE SCALE GENOMIC DNA]</scope>
    <source>
        <strain evidence="4 5">JCM 13595</strain>
    </source>
</reference>
<name>A0ABN2UQ12_9MICC</name>
<dbReference type="EMBL" id="BAAAMN010000048">
    <property type="protein sequence ID" value="GAA2041320.1"/>
    <property type="molecule type" value="Genomic_DNA"/>
</dbReference>
<feature type="transmembrane region" description="Helical" evidence="2">
    <location>
        <begin position="287"/>
        <end position="306"/>
    </location>
</feature>
<feature type="transmembrane region" description="Helical" evidence="2">
    <location>
        <begin position="346"/>
        <end position="366"/>
    </location>
</feature>
<feature type="region of interest" description="Disordered" evidence="1">
    <location>
        <begin position="53"/>
        <end position="227"/>
    </location>
</feature>
<dbReference type="SUPFAM" id="SSF103473">
    <property type="entry name" value="MFS general substrate transporter"/>
    <property type="match status" value="1"/>
</dbReference>
<dbReference type="RefSeq" id="WP_343958639.1">
    <property type="nucleotide sequence ID" value="NZ_BAAAMN010000048.1"/>
</dbReference>
<evidence type="ECO:0000256" key="2">
    <source>
        <dbReference type="SAM" id="Phobius"/>
    </source>
</evidence>
<feature type="compositionally biased region" description="Low complexity" evidence="1">
    <location>
        <begin position="177"/>
        <end position="189"/>
    </location>
</feature>
<keyword evidence="2" id="KW-0812">Transmembrane</keyword>
<feature type="region of interest" description="Disordered" evidence="1">
    <location>
        <begin position="1"/>
        <end position="23"/>
    </location>
</feature>
<feature type="compositionally biased region" description="Polar residues" evidence="1">
    <location>
        <begin position="105"/>
        <end position="115"/>
    </location>
</feature>
<keyword evidence="5" id="KW-1185">Reference proteome</keyword>
<protein>
    <recommendedName>
        <fullName evidence="3">Leucine rich repeat variant domain-containing protein</fullName>
    </recommendedName>
</protein>
<proteinExistence type="predicted"/>
<dbReference type="InterPro" id="IPR036259">
    <property type="entry name" value="MFS_trans_sf"/>
</dbReference>
<feature type="compositionally biased region" description="Low complexity" evidence="1">
    <location>
        <begin position="207"/>
        <end position="227"/>
    </location>
</feature>
<evidence type="ECO:0000313" key="4">
    <source>
        <dbReference type="EMBL" id="GAA2041320.1"/>
    </source>
</evidence>
<keyword evidence="2" id="KW-0472">Membrane</keyword>
<comment type="caution">
    <text evidence="4">The sequence shown here is derived from an EMBL/GenBank/DDBJ whole genome shotgun (WGS) entry which is preliminary data.</text>
</comment>
<organism evidence="4 5">
    <name type="scientific">Yaniella flava</name>
    <dbReference type="NCBI Taxonomy" id="287930"/>
    <lineage>
        <taxon>Bacteria</taxon>
        <taxon>Bacillati</taxon>
        <taxon>Actinomycetota</taxon>
        <taxon>Actinomycetes</taxon>
        <taxon>Micrococcales</taxon>
        <taxon>Micrococcaceae</taxon>
        <taxon>Yaniella</taxon>
    </lineage>
</organism>
<feature type="transmembrane region" description="Helical" evidence="2">
    <location>
        <begin position="249"/>
        <end position="267"/>
    </location>
</feature>
<evidence type="ECO:0000256" key="1">
    <source>
        <dbReference type="SAM" id="MobiDB-lite"/>
    </source>
</evidence>
<dbReference type="InterPro" id="IPR057893">
    <property type="entry name" value="LRV_2"/>
</dbReference>
<sequence length="433" mass="46051">MTNSSSHEPVDLSDPAVEPLRLQELAQTHPQLWDEILQHPNVYPGLADWIRDRKAEQAAQAPSQPTQEPVDEPADDEATEPAAGTDPATAAEPEQFSAPAWAQPSGGSTSEQQAETPAGGWFQNPIQPGDEPTTAFGEPESHSETAQPAWGGAEPSPGASSPQSEPQPFGQPSPFEQPAQQEPQWNQQPTSGEQHSGQQSFGYAQTGQQPFGQPQQPGFGQSQQYYGQPQFGASPRNASKIDMSDRGTWGLFVAGGAAFLSLFGFFFTPSTTAYALADMSHVAAGGWVILLLLIATVALAVLELLLPSKWMRYSFIVVSIGAGFALLARCFTLIGFLGTRGSSFSVVWLIFMALVLLAGAMLYLAARIEAGPSATQPRAAQPQPYQATAHQQPGQYPQGGYGQHQGGYPQSGHPGGSQQFGGYQPPQQPGSPQ</sequence>
<evidence type="ECO:0000313" key="5">
    <source>
        <dbReference type="Proteomes" id="UP001501461"/>
    </source>
</evidence>
<feature type="compositionally biased region" description="Polar residues" evidence="1">
    <location>
        <begin position="190"/>
        <end position="206"/>
    </location>
</feature>
<evidence type="ECO:0000259" key="3">
    <source>
        <dbReference type="Pfam" id="PF25591"/>
    </source>
</evidence>